<dbReference type="Gene3D" id="2.70.98.10">
    <property type="match status" value="1"/>
</dbReference>
<reference evidence="5" key="1">
    <citation type="submission" date="2016-10" db="EMBL/GenBank/DDBJ databases">
        <authorList>
            <person name="Varghese N."/>
            <person name="Submissions S."/>
        </authorList>
    </citation>
    <scope>NUCLEOTIDE SEQUENCE [LARGE SCALE GENOMIC DNA]</scope>
    <source>
        <strain evidence="5">DSM 16199</strain>
    </source>
</reference>
<keyword evidence="2" id="KW-0413">Isomerase</keyword>
<dbReference type="RefSeq" id="WP_090190837.1">
    <property type="nucleotide sequence ID" value="NZ_FOTF01000019.1"/>
</dbReference>
<accession>A0A1I4HRP0</accession>
<evidence type="ECO:0000256" key="2">
    <source>
        <dbReference type="ARBA" id="ARBA00023235"/>
    </source>
</evidence>
<dbReference type="GO" id="GO:0033499">
    <property type="term" value="P:galactose catabolic process via UDP-galactose, Leloir pathway"/>
    <property type="evidence" value="ECO:0007669"/>
    <property type="project" value="TreeGrafter"/>
</dbReference>
<dbReference type="InterPro" id="IPR014718">
    <property type="entry name" value="GH-type_carb-bd"/>
</dbReference>
<dbReference type="EMBL" id="FOTF01000019">
    <property type="protein sequence ID" value="SFL44453.1"/>
    <property type="molecule type" value="Genomic_DNA"/>
</dbReference>
<proteinExistence type="inferred from homology"/>
<dbReference type="GO" id="GO:0006006">
    <property type="term" value="P:glucose metabolic process"/>
    <property type="evidence" value="ECO:0007669"/>
    <property type="project" value="TreeGrafter"/>
</dbReference>
<dbReference type="PANTHER" id="PTHR10091">
    <property type="entry name" value="ALDOSE-1-EPIMERASE"/>
    <property type="match status" value="1"/>
</dbReference>
<dbReference type="GO" id="GO:0004034">
    <property type="term" value="F:aldose 1-epimerase activity"/>
    <property type="evidence" value="ECO:0007669"/>
    <property type="project" value="TreeGrafter"/>
</dbReference>
<comment type="similarity">
    <text evidence="1">Belongs to the aldose epimerase family.</text>
</comment>
<dbReference type="Pfam" id="PF01263">
    <property type="entry name" value="Aldose_epim"/>
    <property type="match status" value="1"/>
</dbReference>
<dbReference type="PANTHER" id="PTHR10091:SF49">
    <property type="entry name" value="ALDOSE 1-EPIMERASE"/>
    <property type="match status" value="1"/>
</dbReference>
<evidence type="ECO:0000313" key="4">
    <source>
        <dbReference type="EMBL" id="SFL44453.1"/>
    </source>
</evidence>
<dbReference type="InterPro" id="IPR047215">
    <property type="entry name" value="Galactose_mutarotase-like"/>
</dbReference>
<dbReference type="CDD" id="cd09019">
    <property type="entry name" value="galactose_mutarotase_like"/>
    <property type="match status" value="1"/>
</dbReference>
<dbReference type="SUPFAM" id="SSF74650">
    <property type="entry name" value="Galactose mutarotase-like"/>
    <property type="match status" value="1"/>
</dbReference>
<evidence type="ECO:0000256" key="1">
    <source>
        <dbReference type="ARBA" id="ARBA00006206"/>
    </source>
</evidence>
<keyword evidence="3" id="KW-0119">Carbohydrate metabolism</keyword>
<dbReference type="AlphaFoldDB" id="A0A1I4HRP0"/>
<evidence type="ECO:0000256" key="3">
    <source>
        <dbReference type="ARBA" id="ARBA00023277"/>
    </source>
</evidence>
<dbReference type="InterPro" id="IPR011013">
    <property type="entry name" value="Gal_mutarotase_sf_dom"/>
</dbReference>
<evidence type="ECO:0000313" key="5">
    <source>
        <dbReference type="Proteomes" id="UP000199550"/>
    </source>
</evidence>
<dbReference type="OrthoDB" id="9779408at2"/>
<keyword evidence="5" id="KW-1185">Reference proteome</keyword>
<dbReference type="Proteomes" id="UP000199550">
    <property type="component" value="Unassembled WGS sequence"/>
</dbReference>
<name>A0A1I4HRP0_9RHOB</name>
<protein>
    <submittedName>
        <fullName evidence="4">Aldose 1-epimerase</fullName>
    </submittedName>
</protein>
<dbReference type="GO" id="GO:0030246">
    <property type="term" value="F:carbohydrate binding"/>
    <property type="evidence" value="ECO:0007669"/>
    <property type="project" value="InterPro"/>
</dbReference>
<dbReference type="InterPro" id="IPR008183">
    <property type="entry name" value="Aldose_1/G6P_1-epimerase"/>
</dbReference>
<sequence>MIAHFGTSAAGHDIDSVTLHAGDLSVTLLTWGCVVQDVRLAGVDYSLTRGSDLLADYEGEMRYSGSLIGPVVNRISTGRVEIDGMMYELERNLKNRIHLHSGSRATHLRPWKLHESSADRAVFKLHLPDGDGGLPGDRHIRAVFTVIAPAILTMEITGTTDQPTLMNFANHSYWNLDGTPTWDGHTLQVAADRYLPTTEDFYPTGEIADVDGTPLDFRAPREISVKNPEMDHNMCLSDGQVPLRDVLWLAGQSGVKLTIATDQPGMQVFDGRHAIRPGKPQYEALAFEAQGWPDAPTHANFPSIRVGEHTPYRQFTTYTFAKPD</sequence>
<organism evidence="4 5">
    <name type="scientific">Loktanella salsilacus</name>
    <dbReference type="NCBI Taxonomy" id="195913"/>
    <lineage>
        <taxon>Bacteria</taxon>
        <taxon>Pseudomonadati</taxon>
        <taxon>Pseudomonadota</taxon>
        <taxon>Alphaproteobacteria</taxon>
        <taxon>Rhodobacterales</taxon>
        <taxon>Roseobacteraceae</taxon>
        <taxon>Loktanella</taxon>
    </lineage>
</organism>
<gene>
    <name evidence="4" type="ORF">SAMN04488004_11937</name>
</gene>
<dbReference type="STRING" id="195913.SAMN04488004_11937"/>